<accession>A0A2S9Y141</accession>
<evidence type="ECO:0000256" key="1">
    <source>
        <dbReference type="RuleBase" id="RU000411"/>
    </source>
</evidence>
<dbReference type="GO" id="GO:0004867">
    <property type="term" value="F:serine-type endopeptidase inhibitor activity"/>
    <property type="evidence" value="ECO:0007669"/>
    <property type="project" value="InterPro"/>
</dbReference>
<protein>
    <submittedName>
        <fullName evidence="4">Serpin</fullName>
    </submittedName>
</protein>
<dbReference type="CDD" id="cd19590">
    <property type="entry name" value="serpin_thermopin-like"/>
    <property type="match status" value="1"/>
</dbReference>
<dbReference type="GO" id="GO:0005615">
    <property type="term" value="C:extracellular space"/>
    <property type="evidence" value="ECO:0007669"/>
    <property type="project" value="InterPro"/>
</dbReference>
<dbReference type="InterPro" id="IPR036186">
    <property type="entry name" value="Serpin_sf"/>
</dbReference>
<sequence>MIGFDMIEHALPARVLPLCLAALALGCGTDAAPVDEADGTESAGTETGPASPQSAQSEVPRNLTPSPSTAELEQMRLGERAFAHELYGEVSATEVEAGDNLILSPYCLRSAFGMSWAGAVEATETEMAEVLRFDLGQAPTHEVMNYVDLALADRNDVGDEDNPPIILLSNNRFFVHFDFPVLDSYLDVLAENYGADVKLVDFREGEPSRQQINQWVSDKTQERISELLPPSSIVDLSPLGGTVSVLVNTLYLKAPWAEAFPDSATAPAPFTLRDGSQTSVAMMRQDAVSVGYALVDGFEVVDLPLREGQLSLTLILPPVDSDALDTWLDPEQLEAIEDGLVTTHVELRLPRFEIEPEASLALRSSFMSLGMEAPFGGGFDNAYPGGGVFIDDIYHQVFFAVDEAGVEGAAATAIVNGLGFTPSEPPTAEYSVTFDRPFLLLLRDRDTGTMLFMGRVTQPTPA</sequence>
<dbReference type="Proteomes" id="UP000238823">
    <property type="component" value="Unassembled WGS sequence"/>
</dbReference>
<evidence type="ECO:0000313" key="5">
    <source>
        <dbReference type="Proteomes" id="UP000238823"/>
    </source>
</evidence>
<comment type="similarity">
    <text evidence="1">Belongs to the serpin family.</text>
</comment>
<feature type="compositionally biased region" description="Polar residues" evidence="2">
    <location>
        <begin position="42"/>
        <end position="71"/>
    </location>
</feature>
<dbReference type="OrthoDB" id="9764871at2"/>
<dbReference type="Gene3D" id="2.30.39.10">
    <property type="entry name" value="Alpha-1-antitrypsin, domain 1"/>
    <property type="match status" value="1"/>
</dbReference>
<dbReference type="PROSITE" id="PS00284">
    <property type="entry name" value="SERPIN"/>
    <property type="match status" value="1"/>
</dbReference>
<evidence type="ECO:0000259" key="3">
    <source>
        <dbReference type="SMART" id="SM00093"/>
    </source>
</evidence>
<evidence type="ECO:0000256" key="2">
    <source>
        <dbReference type="SAM" id="MobiDB-lite"/>
    </source>
</evidence>
<dbReference type="InterPro" id="IPR042178">
    <property type="entry name" value="Serpin_sf_1"/>
</dbReference>
<dbReference type="Gene3D" id="3.30.497.10">
    <property type="entry name" value="Antithrombin, subunit I, domain 2"/>
    <property type="match status" value="1"/>
</dbReference>
<feature type="domain" description="Serpin" evidence="3">
    <location>
        <begin position="84"/>
        <end position="459"/>
    </location>
</feature>
<gene>
    <name evidence="4" type="ORF">ENSA7_64560</name>
</gene>
<dbReference type="PANTHER" id="PTHR11461:SF211">
    <property type="entry name" value="GH10112P-RELATED"/>
    <property type="match status" value="1"/>
</dbReference>
<name>A0A2S9Y141_9BACT</name>
<reference evidence="4 5" key="1">
    <citation type="submission" date="2018-03" db="EMBL/GenBank/DDBJ databases">
        <title>Draft Genome Sequences of the Obligatory Marine Myxobacteria Enhygromyxa salina SWB007.</title>
        <authorList>
            <person name="Poehlein A."/>
            <person name="Moghaddam J.A."/>
            <person name="Harms H."/>
            <person name="Alanjari M."/>
            <person name="Koenig G.M."/>
            <person name="Daniel R."/>
            <person name="Schaeberle T.F."/>
        </authorList>
    </citation>
    <scope>NUCLEOTIDE SEQUENCE [LARGE SCALE GENOMIC DNA]</scope>
    <source>
        <strain evidence="4 5">SWB007</strain>
    </source>
</reference>
<comment type="caution">
    <text evidence="4">The sequence shown here is derived from an EMBL/GenBank/DDBJ whole genome shotgun (WGS) entry which is preliminary data.</text>
</comment>
<dbReference type="InterPro" id="IPR023795">
    <property type="entry name" value="Serpin_CS"/>
</dbReference>
<dbReference type="InterPro" id="IPR000215">
    <property type="entry name" value="Serpin_fam"/>
</dbReference>
<proteinExistence type="inferred from homology"/>
<dbReference type="InterPro" id="IPR023796">
    <property type="entry name" value="Serpin_dom"/>
</dbReference>
<dbReference type="PANTHER" id="PTHR11461">
    <property type="entry name" value="SERINE PROTEASE INHIBITOR, SERPIN"/>
    <property type="match status" value="1"/>
</dbReference>
<dbReference type="Pfam" id="PF00079">
    <property type="entry name" value="Serpin"/>
    <property type="match status" value="1"/>
</dbReference>
<organism evidence="4 5">
    <name type="scientific">Enhygromyxa salina</name>
    <dbReference type="NCBI Taxonomy" id="215803"/>
    <lineage>
        <taxon>Bacteria</taxon>
        <taxon>Pseudomonadati</taxon>
        <taxon>Myxococcota</taxon>
        <taxon>Polyangia</taxon>
        <taxon>Nannocystales</taxon>
        <taxon>Nannocystaceae</taxon>
        <taxon>Enhygromyxa</taxon>
    </lineage>
</organism>
<feature type="region of interest" description="Disordered" evidence="2">
    <location>
        <begin position="35"/>
        <end position="71"/>
    </location>
</feature>
<dbReference type="EMBL" id="PVNL01000123">
    <property type="protein sequence ID" value="PRP98824.1"/>
    <property type="molecule type" value="Genomic_DNA"/>
</dbReference>
<dbReference type="SUPFAM" id="SSF56574">
    <property type="entry name" value="Serpins"/>
    <property type="match status" value="1"/>
</dbReference>
<dbReference type="InterPro" id="IPR042185">
    <property type="entry name" value="Serpin_sf_2"/>
</dbReference>
<dbReference type="AlphaFoldDB" id="A0A2S9Y141"/>
<evidence type="ECO:0000313" key="4">
    <source>
        <dbReference type="EMBL" id="PRP98824.1"/>
    </source>
</evidence>
<dbReference type="SMART" id="SM00093">
    <property type="entry name" value="SERPIN"/>
    <property type="match status" value="1"/>
</dbReference>